<keyword evidence="2" id="KW-1185">Reference proteome</keyword>
<name>A0A8J7GI08_9ACTN</name>
<reference evidence="1" key="1">
    <citation type="submission" date="2020-11" db="EMBL/GenBank/DDBJ databases">
        <title>Sequencing the genomes of 1000 actinobacteria strains.</title>
        <authorList>
            <person name="Klenk H.-P."/>
        </authorList>
    </citation>
    <scope>NUCLEOTIDE SEQUENCE</scope>
    <source>
        <strain evidence="1">DSM 45356</strain>
    </source>
</reference>
<dbReference type="Pfam" id="PF04672">
    <property type="entry name" value="Methyltransf_19"/>
    <property type="match status" value="1"/>
</dbReference>
<sequence>MHDFWQPPYEYEITEPHPARMRDYYLGGRIHYQVDRDAADAAVAAGDPEPLIAWEQREFLRRTVPALVDRGVTQFVAVGAGIPRQDAVHEIAQRHDPRCRVVYVDDDPFVLDCSRFLLADTPRTAVVEGTAATPEVFLADPVLRDLLDIDRPVAVALLATPPALLATDPAVLATDPADPAVLAADPAVLAAGPAVIAAALAPGSHLLVPRAWAGPGADGWACVPVGRVPHES</sequence>
<protein>
    <recommendedName>
        <fullName evidence="3">S-adenosyl methyltransferase</fullName>
    </recommendedName>
</protein>
<dbReference type="RefSeq" id="WP_197004704.1">
    <property type="nucleotide sequence ID" value="NZ_BONS01000017.1"/>
</dbReference>
<evidence type="ECO:0000313" key="1">
    <source>
        <dbReference type="EMBL" id="MBG6137890.1"/>
    </source>
</evidence>
<evidence type="ECO:0000313" key="2">
    <source>
        <dbReference type="Proteomes" id="UP000622552"/>
    </source>
</evidence>
<dbReference type="SUPFAM" id="SSF53335">
    <property type="entry name" value="S-adenosyl-L-methionine-dependent methyltransferases"/>
    <property type="match status" value="1"/>
</dbReference>
<dbReference type="EMBL" id="JADOUF010000001">
    <property type="protein sequence ID" value="MBG6137890.1"/>
    <property type="molecule type" value="Genomic_DNA"/>
</dbReference>
<dbReference type="InterPro" id="IPR006764">
    <property type="entry name" value="SAM_dep_MeTrfase_SAV2177_type"/>
</dbReference>
<dbReference type="Proteomes" id="UP000622552">
    <property type="component" value="Unassembled WGS sequence"/>
</dbReference>
<comment type="caution">
    <text evidence="1">The sequence shown here is derived from an EMBL/GenBank/DDBJ whole genome shotgun (WGS) entry which is preliminary data.</text>
</comment>
<gene>
    <name evidence="1" type="ORF">IW245_004084</name>
</gene>
<accession>A0A8J7GI08</accession>
<organism evidence="1 2">
    <name type="scientific">Longispora fulva</name>
    <dbReference type="NCBI Taxonomy" id="619741"/>
    <lineage>
        <taxon>Bacteria</taxon>
        <taxon>Bacillati</taxon>
        <taxon>Actinomycetota</taxon>
        <taxon>Actinomycetes</taxon>
        <taxon>Micromonosporales</taxon>
        <taxon>Micromonosporaceae</taxon>
        <taxon>Longispora</taxon>
    </lineage>
</organism>
<dbReference type="InterPro" id="IPR029063">
    <property type="entry name" value="SAM-dependent_MTases_sf"/>
</dbReference>
<dbReference type="AlphaFoldDB" id="A0A8J7GI08"/>
<evidence type="ECO:0008006" key="3">
    <source>
        <dbReference type="Google" id="ProtNLM"/>
    </source>
</evidence>
<dbReference type="Gene3D" id="3.40.50.150">
    <property type="entry name" value="Vaccinia Virus protein VP39"/>
    <property type="match status" value="1"/>
</dbReference>
<proteinExistence type="predicted"/>